<dbReference type="Proteomes" id="UP000199040">
    <property type="component" value="Unassembled WGS sequence"/>
</dbReference>
<proteinExistence type="predicted"/>
<evidence type="ECO:0000313" key="4">
    <source>
        <dbReference type="Proteomes" id="UP000199040"/>
    </source>
</evidence>
<sequence length="290" mass="34155">MSTLKGLVSILLLVLSTLFWAVPLYALALLKLVTPTRRLRLQLLGGLNRIALAWIGTNLWWMRRWLKPRLDIHLPEGLSPHQWWLVIANHRSWTDIFLLQMALHRRIPMPRFFLKRELIWVPVIGLAWWALEFPFMRRYKRDALERNPTLAMRDRQATERLCERAQQMPMAIYNFVEGTRFTTAKQRVQNSPYRHLLRPKAGGTAQVVSLLGRRLSGILDVTLGYARETPSFWDFLCGREASVSLYARRLDLPGWMHGGDYHQDPQYKERFQTWLNALWQDKDHFLDSLG</sequence>
<reference evidence="3 4" key="1">
    <citation type="submission" date="2016-10" db="EMBL/GenBank/DDBJ databases">
        <authorList>
            <person name="de Groot N.N."/>
        </authorList>
    </citation>
    <scope>NUCLEOTIDE SEQUENCE [LARGE SCALE GENOMIC DNA]</scope>
    <source>
        <strain evidence="3 4">CGMCC 1.6848</strain>
    </source>
</reference>
<dbReference type="PANTHER" id="PTHR10983:SF16">
    <property type="entry name" value="LYSOCARDIOLIPIN ACYLTRANSFERASE 1"/>
    <property type="match status" value="1"/>
</dbReference>
<evidence type="ECO:0000259" key="2">
    <source>
        <dbReference type="SMART" id="SM00563"/>
    </source>
</evidence>
<dbReference type="RefSeq" id="WP_092846985.1">
    <property type="nucleotide sequence ID" value="NZ_FOPY01000008.1"/>
</dbReference>
<dbReference type="Pfam" id="PF01553">
    <property type="entry name" value="Acyltransferase"/>
    <property type="match status" value="1"/>
</dbReference>
<dbReference type="SMART" id="SM00563">
    <property type="entry name" value="PlsC"/>
    <property type="match status" value="1"/>
</dbReference>
<dbReference type="EMBL" id="FOPY01000008">
    <property type="protein sequence ID" value="SFH74318.1"/>
    <property type="molecule type" value="Genomic_DNA"/>
</dbReference>
<keyword evidence="1" id="KW-1133">Transmembrane helix</keyword>
<feature type="domain" description="Phospholipid/glycerol acyltransferase" evidence="2">
    <location>
        <begin position="84"/>
        <end position="226"/>
    </location>
</feature>
<protein>
    <submittedName>
        <fullName evidence="3">1-acyl-sn-glycerol-3-phosphate acyltransferase</fullName>
    </submittedName>
</protein>
<dbReference type="PANTHER" id="PTHR10983">
    <property type="entry name" value="1-ACYLGLYCEROL-3-PHOSPHATE ACYLTRANSFERASE-RELATED"/>
    <property type="match status" value="1"/>
</dbReference>
<evidence type="ECO:0000256" key="1">
    <source>
        <dbReference type="SAM" id="Phobius"/>
    </source>
</evidence>
<feature type="transmembrane region" description="Helical" evidence="1">
    <location>
        <begin position="118"/>
        <end position="136"/>
    </location>
</feature>
<dbReference type="STRING" id="442341.SAMN04487959_108239"/>
<accession>A0A1I3CIR3</accession>
<evidence type="ECO:0000313" key="3">
    <source>
        <dbReference type="EMBL" id="SFH74318.1"/>
    </source>
</evidence>
<feature type="transmembrane region" description="Helical" evidence="1">
    <location>
        <begin position="41"/>
        <end position="61"/>
    </location>
</feature>
<dbReference type="CDD" id="cd07990">
    <property type="entry name" value="LPLAT_LCLAT1-like"/>
    <property type="match status" value="1"/>
</dbReference>
<dbReference type="SUPFAM" id="SSF69593">
    <property type="entry name" value="Glycerol-3-phosphate (1)-acyltransferase"/>
    <property type="match status" value="1"/>
</dbReference>
<name>A0A1I3CIR3_9GAMM</name>
<organism evidence="3 4">
    <name type="scientific">Modicisalibacter xianhensis</name>
    <dbReference type="NCBI Taxonomy" id="442341"/>
    <lineage>
        <taxon>Bacteria</taxon>
        <taxon>Pseudomonadati</taxon>
        <taxon>Pseudomonadota</taxon>
        <taxon>Gammaproteobacteria</taxon>
        <taxon>Oceanospirillales</taxon>
        <taxon>Halomonadaceae</taxon>
        <taxon>Modicisalibacter</taxon>
    </lineage>
</organism>
<dbReference type="GO" id="GO:0016746">
    <property type="term" value="F:acyltransferase activity"/>
    <property type="evidence" value="ECO:0007669"/>
    <property type="project" value="UniProtKB-KW"/>
</dbReference>
<feature type="transmembrane region" description="Helical" evidence="1">
    <location>
        <begin position="6"/>
        <end position="29"/>
    </location>
</feature>
<dbReference type="InterPro" id="IPR002123">
    <property type="entry name" value="Plipid/glycerol_acylTrfase"/>
</dbReference>
<keyword evidence="4" id="KW-1185">Reference proteome</keyword>
<keyword evidence="3" id="KW-0808">Transferase</keyword>
<keyword evidence="3" id="KW-0012">Acyltransferase</keyword>
<gene>
    <name evidence="3" type="ORF">SAMN04487959_108239</name>
</gene>
<keyword evidence="1" id="KW-0812">Transmembrane</keyword>
<keyword evidence="1" id="KW-0472">Membrane</keyword>
<dbReference type="AlphaFoldDB" id="A0A1I3CIR3"/>
<dbReference type="NCBIfam" id="NF010621">
    <property type="entry name" value="PRK14014.1"/>
    <property type="match status" value="1"/>
</dbReference>